<protein>
    <recommendedName>
        <fullName evidence="4">Lecithin:cholesterol acyltransferase</fullName>
    </recommendedName>
</protein>
<dbReference type="Proteomes" id="UP001236369">
    <property type="component" value="Unassembled WGS sequence"/>
</dbReference>
<dbReference type="EMBL" id="JAUSVV010000005">
    <property type="protein sequence ID" value="MDQ0443043.1"/>
    <property type="molecule type" value="Genomic_DNA"/>
</dbReference>
<evidence type="ECO:0000313" key="2">
    <source>
        <dbReference type="EMBL" id="MDQ0443043.1"/>
    </source>
</evidence>
<feature type="region of interest" description="Disordered" evidence="1">
    <location>
        <begin position="72"/>
        <end position="98"/>
    </location>
</feature>
<comment type="caution">
    <text evidence="2">The sequence shown here is derived from an EMBL/GenBank/DDBJ whole genome shotgun (WGS) entry which is preliminary data.</text>
</comment>
<evidence type="ECO:0000313" key="3">
    <source>
        <dbReference type="Proteomes" id="UP001236369"/>
    </source>
</evidence>
<evidence type="ECO:0000256" key="1">
    <source>
        <dbReference type="SAM" id="MobiDB-lite"/>
    </source>
</evidence>
<sequence length="299" mass="32784">MILPAAEPWEAAIRNSIVGIHGLANKPPREEKAGWWAEAVQEGLRRNLGRDDAVPLEFVYWADLRYAEPLRNGENREPYQPDDGLGPFPSPAGEPERAKPTLTDRIYRGLATLEEAVGLTPVDDAILEYRLDDLWGYHDDPQFCRAARDRLRKALARHRDGPILLLAHSMGGLIAYDVLRLAERDGAVAGPVHLVTLGSPFGLAEVKLTLEAEHGDLSVPRSVTAWANLMDRNDIATVGEDLGGIVSPNGAGVRIRDVPVVNAYRAPDGRPNTHKSYGYLRTPEVSRIVADFLAGEARG</sequence>
<dbReference type="SUPFAM" id="SSF53474">
    <property type="entry name" value="alpha/beta-Hydrolases"/>
    <property type="match status" value="1"/>
</dbReference>
<keyword evidence="3" id="KW-1185">Reference proteome</keyword>
<proteinExistence type="predicted"/>
<evidence type="ECO:0008006" key="4">
    <source>
        <dbReference type="Google" id="ProtNLM"/>
    </source>
</evidence>
<organism evidence="2 3">
    <name type="scientific">Methylobacterium persicinum</name>
    <dbReference type="NCBI Taxonomy" id="374426"/>
    <lineage>
        <taxon>Bacteria</taxon>
        <taxon>Pseudomonadati</taxon>
        <taxon>Pseudomonadota</taxon>
        <taxon>Alphaproteobacteria</taxon>
        <taxon>Hyphomicrobiales</taxon>
        <taxon>Methylobacteriaceae</taxon>
        <taxon>Methylobacterium</taxon>
    </lineage>
</organism>
<reference evidence="2 3" key="1">
    <citation type="submission" date="2023-07" db="EMBL/GenBank/DDBJ databases">
        <title>Genomic Encyclopedia of Type Strains, Phase IV (KMG-IV): sequencing the most valuable type-strain genomes for metagenomic binning, comparative biology and taxonomic classification.</title>
        <authorList>
            <person name="Goeker M."/>
        </authorList>
    </citation>
    <scope>NUCLEOTIDE SEQUENCE [LARGE SCALE GENOMIC DNA]</scope>
    <source>
        <strain evidence="2 3">DSM 19562</strain>
    </source>
</reference>
<accession>A0ABU0HL46</accession>
<dbReference type="RefSeq" id="WP_238249870.1">
    <property type="nucleotide sequence ID" value="NZ_BPQX01000034.1"/>
</dbReference>
<name>A0ABU0HL46_9HYPH</name>
<dbReference type="Gene3D" id="3.40.50.1820">
    <property type="entry name" value="alpha/beta hydrolase"/>
    <property type="match status" value="1"/>
</dbReference>
<gene>
    <name evidence="2" type="ORF">QO016_002541</name>
</gene>
<dbReference type="InterPro" id="IPR029058">
    <property type="entry name" value="AB_hydrolase_fold"/>
</dbReference>